<feature type="compositionally biased region" description="Low complexity" evidence="1">
    <location>
        <begin position="202"/>
        <end position="212"/>
    </location>
</feature>
<feature type="region of interest" description="Disordered" evidence="1">
    <location>
        <begin position="202"/>
        <end position="267"/>
    </location>
</feature>
<dbReference type="EMBL" id="HBUF01382331">
    <property type="protein sequence ID" value="CAG6730793.1"/>
    <property type="molecule type" value="Transcribed_RNA"/>
</dbReference>
<accession>A0A8D8YKY2</accession>
<feature type="region of interest" description="Disordered" evidence="1">
    <location>
        <begin position="347"/>
        <end position="416"/>
    </location>
</feature>
<dbReference type="InterPro" id="IPR028213">
    <property type="entry name" value="PA1"/>
</dbReference>
<protein>
    <submittedName>
        <fullName evidence="2">Uncharacterized protein</fullName>
    </submittedName>
</protein>
<dbReference type="EMBL" id="HBUF01535916">
    <property type="protein sequence ID" value="CAG6753308.1"/>
    <property type="molecule type" value="Transcribed_RNA"/>
</dbReference>
<proteinExistence type="predicted"/>
<feature type="compositionally biased region" description="Low complexity" evidence="1">
    <location>
        <begin position="347"/>
        <end position="362"/>
    </location>
</feature>
<evidence type="ECO:0000313" key="2">
    <source>
        <dbReference type="EMBL" id="CAG6730793.1"/>
    </source>
</evidence>
<feature type="compositionally biased region" description="Basic and acidic residues" evidence="1">
    <location>
        <begin position="219"/>
        <end position="234"/>
    </location>
</feature>
<feature type="compositionally biased region" description="Polar residues" evidence="1">
    <location>
        <begin position="235"/>
        <end position="267"/>
    </location>
</feature>
<sequence length="416" mass="46651">MSDNTSADQGSKNNPWYDEADEKIFSKFEFVGGKFIPPQAEFLKHLENYSNGQEFKLQWKCIGRRAPTPENEETNEHDDDQFDHVENTIDDKDFEFEDELNQLNLSSVRRNATPKGSAKKTKTNSLQSILSNIARHRKIDMLGTEDELKNKMKQEQQKQSQLETANQLDMRHEHQLLGDENLSQSSGSQPLHETIDLQNNEIESSSNSQLNEPSQTSYPEKDETSLEGGLHHFTMDSTDANQHSTSQSGDVSSLETNPSNHNQPTEVQLGSDQVGMYQNQLPQSNNPNNLSFQNILNRNSEANTSSSHQSSVVDSLGSIHTSSANSVESNTNTIMVTQADLILNQSSQVTTSSSSNSGLSHSQKNDSTKQMGFDSIGMKHSEMEHDQTQTEMLETDLPLPDEAKQDLSEFDFQMDE</sequence>
<dbReference type="EMBL" id="HBUF01382332">
    <property type="protein sequence ID" value="CAG6730794.1"/>
    <property type="molecule type" value="Transcribed_RNA"/>
</dbReference>
<dbReference type="EMBL" id="HBUF01535915">
    <property type="protein sequence ID" value="CAG6753307.1"/>
    <property type="molecule type" value="Transcribed_RNA"/>
</dbReference>
<feature type="compositionally biased region" description="Basic and acidic residues" evidence="1">
    <location>
        <begin position="377"/>
        <end position="388"/>
    </location>
</feature>
<reference evidence="2" key="1">
    <citation type="submission" date="2021-05" db="EMBL/GenBank/DDBJ databases">
        <authorList>
            <person name="Alioto T."/>
            <person name="Alioto T."/>
            <person name="Gomez Garrido J."/>
        </authorList>
    </citation>
    <scope>NUCLEOTIDE SEQUENCE</scope>
</reference>
<organism evidence="2">
    <name type="scientific">Cacopsylla melanoneura</name>
    <dbReference type="NCBI Taxonomy" id="428564"/>
    <lineage>
        <taxon>Eukaryota</taxon>
        <taxon>Metazoa</taxon>
        <taxon>Ecdysozoa</taxon>
        <taxon>Arthropoda</taxon>
        <taxon>Hexapoda</taxon>
        <taxon>Insecta</taxon>
        <taxon>Pterygota</taxon>
        <taxon>Neoptera</taxon>
        <taxon>Paraneoptera</taxon>
        <taxon>Hemiptera</taxon>
        <taxon>Sternorrhyncha</taxon>
        <taxon>Psylloidea</taxon>
        <taxon>Psyllidae</taxon>
        <taxon>Psyllinae</taxon>
        <taxon>Cacopsylla</taxon>
    </lineage>
</organism>
<name>A0A8D8YKY2_9HEMI</name>
<dbReference type="Pfam" id="PF15364">
    <property type="entry name" value="PAXIP1_C"/>
    <property type="match status" value="1"/>
</dbReference>
<dbReference type="EMBL" id="HBUF01535914">
    <property type="protein sequence ID" value="CAG6753306.1"/>
    <property type="molecule type" value="Transcribed_RNA"/>
</dbReference>
<dbReference type="AlphaFoldDB" id="A0A8D8YKY2"/>
<evidence type="ECO:0000256" key="1">
    <source>
        <dbReference type="SAM" id="MobiDB-lite"/>
    </source>
</evidence>